<comment type="caution">
    <text evidence="7">The sequence shown here is derived from an EMBL/GenBank/DDBJ whole genome shotgun (WGS) entry which is preliminary data.</text>
</comment>
<feature type="domain" description="EF-hand" evidence="6">
    <location>
        <begin position="881"/>
        <end position="916"/>
    </location>
</feature>
<evidence type="ECO:0000256" key="4">
    <source>
        <dbReference type="SAM" id="MobiDB-lite"/>
    </source>
</evidence>
<keyword evidence="8" id="KW-1185">Reference proteome</keyword>
<dbReference type="AlphaFoldDB" id="A0AAD9D9Q7"/>
<dbReference type="PROSITE" id="PS50222">
    <property type="entry name" value="EF_HAND_2"/>
    <property type="match status" value="4"/>
</dbReference>
<dbReference type="EMBL" id="JATAAI010000018">
    <property type="protein sequence ID" value="KAK1739391.1"/>
    <property type="molecule type" value="Genomic_DNA"/>
</dbReference>
<keyword evidence="1" id="KW-0479">Metal-binding</keyword>
<sequence>MGACGSALMKPCLGETDVRYDANYPKTIVETDARWEKLTGYFKVNVTSFDPVDGGAAQPGPYIESVIQTHASPFDSSRTIAFYNHTVDGSRLIVNRYYFKPPAPFGFCQIPFEPPAMNAQPGSTCGVNGQVDFAGVYASLTHEHDGTLKIGRATGSYANSEDGIWDTGEGSYAKLTDDSTFEFSFVRPDEFSSVSSFVFFDDDTASLSAVHTMIPMQRIISVNTATMVRISEEEFLAGIEEYNEAFQVPQPIQAPMTSDEVAKYDGTFPAEEDWCGGVMLDVSCTPSPYVEPDAQMKGGVIALFVILGVLLFSSVALFFHRKAIETQKKRYKEHFIRGIARNITISDSAGRVSPEQLKKEFDHIDKDKGGTISKDELKTFLKGGKVGDISDKDVEAMWAAIDIDNSGEVDFVEFIAFLGSCGTEFDSISKEQKAMSKADKLKYASQRLSTRCLTMMSDPELVSMLRSPKMQDVMKLLMTDGQEALEEVMKTDQETIMGACGSALMKPCLGETDVRYDANYPKTIVETKLTGYFKVNVTSFDPVDGGAAQPGPYIESVIQTHWSPFDASRTIGFYNHTVDGSRLIVNRYYFKPPAPFGFCQIPFEPPAMNAQPGSTCGVNGLVDFAGVYASLTHENDGTLKIGRATGSYANSAEDGIWDTGEGSYTKLTDDSTFEFTFVRPDEFSSVQSFVFFDDDTAALSAVHTMIPMQRIISVNTATMVRISEEEFLAGIEEYNEAFQVPQPIQAPMTSDEVAKYDGTFPAEEDWCGGVMSDVSCTPSPYVEPDAQMKGGVIALFVILGVLLFSSVALFFHRKAIETQKKRYKEHFIRGIARNITISDSAGRVSPEQLKKEFDHIDKDKGGTISKDELKTFLKSGKVGDISDKDVEAMWSAIDIDNSGEVDFVEFIAFLGSCGTEFDSISKEQKAMSKADKLKYASQRLSTRCLVMPPDVDKSADEEKEGEENA</sequence>
<dbReference type="SUPFAM" id="SSF47473">
    <property type="entry name" value="EF-hand"/>
    <property type="match status" value="1"/>
</dbReference>
<keyword evidence="5" id="KW-0472">Membrane</keyword>
<keyword evidence="2" id="KW-0677">Repeat</keyword>
<feature type="domain" description="EF-hand" evidence="6">
    <location>
        <begin position="352"/>
        <end position="387"/>
    </location>
</feature>
<dbReference type="InterPro" id="IPR002048">
    <property type="entry name" value="EF_hand_dom"/>
</dbReference>
<dbReference type="Proteomes" id="UP001224775">
    <property type="component" value="Unassembled WGS sequence"/>
</dbReference>
<dbReference type="SMART" id="SM00054">
    <property type="entry name" value="EFh"/>
    <property type="match status" value="4"/>
</dbReference>
<dbReference type="InterPro" id="IPR018247">
    <property type="entry name" value="EF_Hand_1_Ca_BS"/>
</dbReference>
<dbReference type="GO" id="GO:0005509">
    <property type="term" value="F:calcium ion binding"/>
    <property type="evidence" value="ECO:0007669"/>
    <property type="project" value="InterPro"/>
</dbReference>
<evidence type="ECO:0000256" key="2">
    <source>
        <dbReference type="ARBA" id="ARBA00022737"/>
    </source>
</evidence>
<dbReference type="PANTHER" id="PTHR10891">
    <property type="entry name" value="EF-HAND CALCIUM-BINDING DOMAIN CONTAINING PROTEIN"/>
    <property type="match status" value="1"/>
</dbReference>
<feature type="domain" description="EF-hand" evidence="6">
    <location>
        <begin position="844"/>
        <end position="879"/>
    </location>
</feature>
<feature type="region of interest" description="Disordered" evidence="4">
    <location>
        <begin position="946"/>
        <end position="965"/>
    </location>
</feature>
<dbReference type="CDD" id="cd00051">
    <property type="entry name" value="EFh"/>
    <property type="match status" value="2"/>
</dbReference>
<evidence type="ECO:0000313" key="7">
    <source>
        <dbReference type="EMBL" id="KAK1739391.1"/>
    </source>
</evidence>
<evidence type="ECO:0000256" key="5">
    <source>
        <dbReference type="SAM" id="Phobius"/>
    </source>
</evidence>
<accession>A0AAD9D9Q7</accession>
<evidence type="ECO:0000259" key="6">
    <source>
        <dbReference type="PROSITE" id="PS50222"/>
    </source>
</evidence>
<dbReference type="InterPro" id="IPR039647">
    <property type="entry name" value="EF_hand_pair_protein_CML-like"/>
</dbReference>
<dbReference type="Pfam" id="PF13499">
    <property type="entry name" value="EF-hand_7"/>
    <property type="match status" value="2"/>
</dbReference>
<organism evidence="7 8">
    <name type="scientific">Skeletonema marinoi</name>
    <dbReference type="NCBI Taxonomy" id="267567"/>
    <lineage>
        <taxon>Eukaryota</taxon>
        <taxon>Sar</taxon>
        <taxon>Stramenopiles</taxon>
        <taxon>Ochrophyta</taxon>
        <taxon>Bacillariophyta</taxon>
        <taxon>Coscinodiscophyceae</taxon>
        <taxon>Thalassiosirophycidae</taxon>
        <taxon>Thalassiosirales</taxon>
        <taxon>Skeletonemataceae</taxon>
        <taxon>Skeletonema</taxon>
        <taxon>Skeletonema marinoi-dohrnii complex</taxon>
    </lineage>
</organism>
<proteinExistence type="predicted"/>
<evidence type="ECO:0000256" key="3">
    <source>
        <dbReference type="ARBA" id="ARBA00022837"/>
    </source>
</evidence>
<protein>
    <submittedName>
        <fullName evidence="7">EF-hand domain-containing protein</fullName>
    </submittedName>
</protein>
<keyword evidence="3" id="KW-0106">Calcium</keyword>
<dbReference type="PROSITE" id="PS00018">
    <property type="entry name" value="EF_HAND_1"/>
    <property type="match status" value="4"/>
</dbReference>
<name>A0AAD9D9Q7_9STRA</name>
<keyword evidence="5" id="KW-1133">Transmembrane helix</keyword>
<reference evidence="7" key="1">
    <citation type="submission" date="2023-06" db="EMBL/GenBank/DDBJ databases">
        <title>Survivors Of The Sea: Transcriptome response of Skeletonema marinoi to long-term dormancy.</title>
        <authorList>
            <person name="Pinder M.I.M."/>
            <person name="Kourtchenko O."/>
            <person name="Robertson E.K."/>
            <person name="Larsson T."/>
            <person name="Maumus F."/>
            <person name="Osuna-Cruz C.M."/>
            <person name="Vancaester E."/>
            <person name="Stenow R."/>
            <person name="Vandepoele K."/>
            <person name="Ploug H."/>
            <person name="Bruchert V."/>
            <person name="Godhe A."/>
            <person name="Topel M."/>
        </authorList>
    </citation>
    <scope>NUCLEOTIDE SEQUENCE</scope>
    <source>
        <strain evidence="7">R05AC</strain>
    </source>
</reference>
<gene>
    <name evidence="7" type="ORF">QTG54_009934</name>
</gene>
<keyword evidence="5" id="KW-0812">Transmembrane</keyword>
<feature type="domain" description="EF-hand" evidence="6">
    <location>
        <begin position="389"/>
        <end position="424"/>
    </location>
</feature>
<dbReference type="InterPro" id="IPR011992">
    <property type="entry name" value="EF-hand-dom_pair"/>
</dbReference>
<feature type="transmembrane region" description="Helical" evidence="5">
    <location>
        <begin position="792"/>
        <end position="811"/>
    </location>
</feature>
<evidence type="ECO:0000313" key="8">
    <source>
        <dbReference type="Proteomes" id="UP001224775"/>
    </source>
</evidence>
<feature type="transmembrane region" description="Helical" evidence="5">
    <location>
        <begin position="300"/>
        <end position="320"/>
    </location>
</feature>
<evidence type="ECO:0000256" key="1">
    <source>
        <dbReference type="ARBA" id="ARBA00022723"/>
    </source>
</evidence>
<dbReference type="Gene3D" id="1.10.238.10">
    <property type="entry name" value="EF-hand"/>
    <property type="match status" value="2"/>
</dbReference>